<gene>
    <name evidence="5" type="ORF">E5987_07255</name>
</gene>
<evidence type="ECO:0000256" key="1">
    <source>
        <dbReference type="ARBA" id="ARBA00006295"/>
    </source>
</evidence>
<dbReference type="InterPro" id="IPR036086">
    <property type="entry name" value="ParB/Sulfiredoxin_sf"/>
</dbReference>
<dbReference type="GO" id="GO:0045892">
    <property type="term" value="P:negative regulation of DNA-templated transcription"/>
    <property type="evidence" value="ECO:0007669"/>
    <property type="project" value="InterPro"/>
</dbReference>
<dbReference type="Pfam" id="PF02195">
    <property type="entry name" value="ParB_N"/>
    <property type="match status" value="1"/>
</dbReference>
<dbReference type="Gene3D" id="1.10.10.2830">
    <property type="match status" value="1"/>
</dbReference>
<dbReference type="Proteomes" id="UP000472580">
    <property type="component" value="Unassembled WGS sequence"/>
</dbReference>
<evidence type="ECO:0000259" key="4">
    <source>
        <dbReference type="SMART" id="SM00470"/>
    </source>
</evidence>
<dbReference type="CDD" id="cd16393">
    <property type="entry name" value="SPO0J_N"/>
    <property type="match status" value="1"/>
</dbReference>
<feature type="compositionally biased region" description="Polar residues" evidence="3">
    <location>
        <begin position="204"/>
        <end position="215"/>
    </location>
</feature>
<dbReference type="FunFam" id="3.90.1530.30:FF:000001">
    <property type="entry name" value="Chromosome partitioning protein ParB"/>
    <property type="match status" value="1"/>
</dbReference>
<dbReference type="InterPro" id="IPR013741">
    <property type="entry name" value="KorB_domain"/>
</dbReference>
<dbReference type="Gene3D" id="3.90.1530.30">
    <property type="match status" value="1"/>
</dbReference>
<comment type="similarity">
    <text evidence="1">Belongs to the ParB family.</text>
</comment>
<dbReference type="GO" id="GO:0005694">
    <property type="term" value="C:chromosome"/>
    <property type="evidence" value="ECO:0007669"/>
    <property type="project" value="TreeGrafter"/>
</dbReference>
<dbReference type="SMART" id="SM00470">
    <property type="entry name" value="ParB"/>
    <property type="match status" value="1"/>
</dbReference>
<feature type="domain" description="ParB-like N-terminal" evidence="4">
    <location>
        <begin position="25"/>
        <end position="116"/>
    </location>
</feature>
<dbReference type="InterPro" id="IPR037048">
    <property type="entry name" value="KorB_C_sf"/>
</dbReference>
<dbReference type="AlphaFoldDB" id="A0A6L6YH07"/>
<dbReference type="Gene3D" id="2.30.30.150">
    <property type="entry name" value="KorB, C-terminal domain"/>
    <property type="match status" value="1"/>
</dbReference>
<evidence type="ECO:0000313" key="5">
    <source>
        <dbReference type="EMBL" id="MVX57005.1"/>
    </source>
</evidence>
<feature type="region of interest" description="Disordered" evidence="3">
    <location>
        <begin position="204"/>
        <end position="318"/>
    </location>
</feature>
<dbReference type="InterPro" id="IPR004437">
    <property type="entry name" value="ParB/RepB/Spo0J"/>
</dbReference>
<keyword evidence="2" id="KW-0238">DNA-binding</keyword>
<feature type="compositionally biased region" description="Acidic residues" evidence="3">
    <location>
        <begin position="277"/>
        <end position="298"/>
    </location>
</feature>
<evidence type="ECO:0000256" key="3">
    <source>
        <dbReference type="SAM" id="MobiDB-lite"/>
    </source>
</evidence>
<dbReference type="Pfam" id="PF08535">
    <property type="entry name" value="KorB"/>
    <property type="match status" value="1"/>
</dbReference>
<dbReference type="InterPro" id="IPR003115">
    <property type="entry name" value="ParB_N"/>
</dbReference>
<sequence length="389" mass="44041">MNLEALKRNSSNFTHRVVNSELTIQEIELKKIIPDPNQPRKEFDPEQLSELAESIKEHGLIQPIVLRKITADQYVVIAGERRLRAVSLNGSNTIKAIVKNNTDEKELGYLQVAENLKRADLNVNELAEFVCGRIELGESQTYIAKNLGIRKEQISKLAAWAEMPPCIREAVSSKKINSIQTAYLLFKNFLTHPEETQQFIESKETITQSDANSFDPSRKPAEEESPVEEIQEQRQEEQGAIEESSLETEETTKTETGSDTDIDFEDDSETESKVEADPQDDNNADDSSEVGSDDEAFNDEEKTTETEPLENFGSEEFSNDVEKATDDFLEANEPNLLFKKPLILCLVEGRECELLYKRKSSFGVFVKWDDGVEEEIPAEDVQINRIIEA</sequence>
<comment type="caution">
    <text evidence="5">The sequence shown here is derived from an EMBL/GenBank/DDBJ whole genome shotgun (WGS) entry which is preliminary data.</text>
</comment>
<evidence type="ECO:0000313" key="6">
    <source>
        <dbReference type="Proteomes" id="UP000472580"/>
    </source>
</evidence>
<keyword evidence="6" id="KW-1185">Reference proteome</keyword>
<dbReference type="NCBIfam" id="TIGR00180">
    <property type="entry name" value="parB_part"/>
    <property type="match status" value="1"/>
</dbReference>
<dbReference type="GO" id="GO:0003677">
    <property type="term" value="F:DNA binding"/>
    <property type="evidence" value="ECO:0007669"/>
    <property type="project" value="UniProtKB-KW"/>
</dbReference>
<dbReference type="PANTHER" id="PTHR33375:SF1">
    <property type="entry name" value="CHROMOSOME-PARTITIONING PROTEIN PARB-RELATED"/>
    <property type="match status" value="1"/>
</dbReference>
<feature type="compositionally biased region" description="Acidic residues" evidence="3">
    <location>
        <begin position="258"/>
        <end position="269"/>
    </location>
</feature>
<proteinExistence type="inferred from homology"/>
<protein>
    <submittedName>
        <fullName evidence="5">ParB/RepB/Spo0J family partition protein</fullName>
    </submittedName>
</protein>
<reference evidence="5 6" key="1">
    <citation type="submission" date="2019-12" db="EMBL/GenBank/DDBJ databases">
        <title>Microbes associate with the intestines of laboratory mice.</title>
        <authorList>
            <person name="Navarre W."/>
            <person name="Wong E."/>
        </authorList>
    </citation>
    <scope>NUCLEOTIDE SEQUENCE [LARGE SCALE GENOMIC DNA]</scope>
    <source>
        <strain evidence="5 6">NM82_D38</strain>
    </source>
</reference>
<dbReference type="EMBL" id="WSRP01000020">
    <property type="protein sequence ID" value="MVX57005.1"/>
    <property type="molecule type" value="Genomic_DNA"/>
</dbReference>
<accession>A0A6L6YH07</accession>
<dbReference type="OrthoDB" id="9796891at2"/>
<organism evidence="5 6">
    <name type="scientific">Parasutterella muris</name>
    <dbReference type="NCBI Taxonomy" id="2565572"/>
    <lineage>
        <taxon>Bacteria</taxon>
        <taxon>Pseudomonadati</taxon>
        <taxon>Pseudomonadota</taxon>
        <taxon>Betaproteobacteria</taxon>
        <taxon>Burkholderiales</taxon>
        <taxon>Sutterellaceae</taxon>
        <taxon>Parasutterella</taxon>
    </lineage>
</organism>
<dbReference type="GO" id="GO:0007059">
    <property type="term" value="P:chromosome segregation"/>
    <property type="evidence" value="ECO:0007669"/>
    <property type="project" value="TreeGrafter"/>
</dbReference>
<evidence type="ECO:0000256" key="2">
    <source>
        <dbReference type="ARBA" id="ARBA00023125"/>
    </source>
</evidence>
<dbReference type="InterPro" id="IPR050336">
    <property type="entry name" value="Chromosome_partition/occlusion"/>
</dbReference>
<dbReference type="PANTHER" id="PTHR33375">
    <property type="entry name" value="CHROMOSOME-PARTITIONING PROTEIN PARB-RELATED"/>
    <property type="match status" value="1"/>
</dbReference>
<dbReference type="SUPFAM" id="SSF110849">
    <property type="entry name" value="ParB/Sulfiredoxin"/>
    <property type="match status" value="1"/>
</dbReference>
<name>A0A6L6YH07_9BURK</name>
<dbReference type="RefSeq" id="WP_160335438.1">
    <property type="nucleotide sequence ID" value="NZ_WSRP01000020.1"/>
</dbReference>